<sequence>MTSQTIPADVRDDVLTLWNYHNMRHEVRPADIAIGLGSHDIGVAVRAVELYHAGLAPRLLFTGANAPTTIKRFPRGEAVHYREYALDHGVPDESILVETHATNTAENFNLSKTVLTSNGIEVSSALLVSRPYQERRSYATCKKLWPELDIVCTSCRPPIDEYVTGIGDAAFVISMLVGDTQRIELFAEAGYAIPQEVPTEVRDAFSKLVKAGYTQRLIHIPKHS</sequence>
<gene>
    <name evidence="2" type="ORF">GCM10017774_42820</name>
</gene>
<evidence type="ECO:0000259" key="1">
    <source>
        <dbReference type="Pfam" id="PF02698"/>
    </source>
</evidence>
<organism evidence="2 3">
    <name type="scientific">Lentzea cavernae</name>
    <dbReference type="NCBI Taxonomy" id="2020703"/>
    <lineage>
        <taxon>Bacteria</taxon>
        <taxon>Bacillati</taxon>
        <taxon>Actinomycetota</taxon>
        <taxon>Actinomycetes</taxon>
        <taxon>Pseudonocardiales</taxon>
        <taxon>Pseudonocardiaceae</taxon>
        <taxon>Lentzea</taxon>
    </lineage>
</organism>
<dbReference type="PANTHER" id="PTHR30336">
    <property type="entry name" value="INNER MEMBRANE PROTEIN, PROBABLE PERMEASE"/>
    <property type="match status" value="1"/>
</dbReference>
<keyword evidence="3" id="KW-1185">Reference proteome</keyword>
<dbReference type="Gene3D" id="3.40.50.620">
    <property type="entry name" value="HUPs"/>
    <property type="match status" value="1"/>
</dbReference>
<proteinExistence type="predicted"/>
<dbReference type="Proteomes" id="UP000605568">
    <property type="component" value="Unassembled WGS sequence"/>
</dbReference>
<feature type="domain" description="DUF218" evidence="1">
    <location>
        <begin position="43"/>
        <end position="147"/>
    </location>
</feature>
<dbReference type="InterPro" id="IPR051599">
    <property type="entry name" value="Cell_Envelope_Assoc"/>
</dbReference>
<accession>A0ABQ3MHF9</accession>
<evidence type="ECO:0000313" key="3">
    <source>
        <dbReference type="Proteomes" id="UP000605568"/>
    </source>
</evidence>
<dbReference type="InterPro" id="IPR014729">
    <property type="entry name" value="Rossmann-like_a/b/a_fold"/>
</dbReference>
<reference evidence="3" key="1">
    <citation type="journal article" date="2019" name="Int. J. Syst. Evol. Microbiol.">
        <title>The Global Catalogue of Microorganisms (GCM) 10K type strain sequencing project: providing services to taxonomists for standard genome sequencing and annotation.</title>
        <authorList>
            <consortium name="The Broad Institute Genomics Platform"/>
            <consortium name="The Broad Institute Genome Sequencing Center for Infectious Disease"/>
            <person name="Wu L."/>
            <person name="Ma J."/>
        </authorList>
    </citation>
    <scope>NUCLEOTIDE SEQUENCE [LARGE SCALE GENOMIC DNA]</scope>
    <source>
        <strain evidence="3">CGMCC 4.7367</strain>
    </source>
</reference>
<dbReference type="EMBL" id="BNAR01000006">
    <property type="protein sequence ID" value="GHH44035.1"/>
    <property type="molecule type" value="Genomic_DNA"/>
</dbReference>
<dbReference type="RefSeq" id="WP_191300186.1">
    <property type="nucleotide sequence ID" value="NZ_BNAR01000006.1"/>
</dbReference>
<comment type="caution">
    <text evidence="2">The sequence shown here is derived from an EMBL/GenBank/DDBJ whole genome shotgun (WGS) entry which is preliminary data.</text>
</comment>
<dbReference type="InterPro" id="IPR003848">
    <property type="entry name" value="DUF218"/>
</dbReference>
<evidence type="ECO:0000313" key="2">
    <source>
        <dbReference type="EMBL" id="GHH44035.1"/>
    </source>
</evidence>
<dbReference type="Pfam" id="PF02698">
    <property type="entry name" value="DUF218"/>
    <property type="match status" value="1"/>
</dbReference>
<dbReference type="CDD" id="cd06259">
    <property type="entry name" value="YdcF-like"/>
    <property type="match status" value="1"/>
</dbReference>
<protein>
    <recommendedName>
        <fullName evidence="1">DUF218 domain-containing protein</fullName>
    </recommendedName>
</protein>
<dbReference type="PANTHER" id="PTHR30336:SF20">
    <property type="entry name" value="DUF218 DOMAIN-CONTAINING PROTEIN"/>
    <property type="match status" value="1"/>
</dbReference>
<name>A0ABQ3MHF9_9PSEU</name>